<comment type="caution">
    <text evidence="1">The sequence shown here is derived from an EMBL/GenBank/DDBJ whole genome shotgun (WGS) entry which is preliminary data.</text>
</comment>
<protein>
    <recommendedName>
        <fullName evidence="3">BTB domain-containing protein</fullName>
    </recommendedName>
</protein>
<evidence type="ECO:0008006" key="3">
    <source>
        <dbReference type="Google" id="ProtNLM"/>
    </source>
</evidence>
<proteinExistence type="predicted"/>
<organism evidence="1 2">
    <name type="scientific">Tricholomella constricta</name>
    <dbReference type="NCBI Taxonomy" id="117010"/>
    <lineage>
        <taxon>Eukaryota</taxon>
        <taxon>Fungi</taxon>
        <taxon>Dikarya</taxon>
        <taxon>Basidiomycota</taxon>
        <taxon>Agaricomycotina</taxon>
        <taxon>Agaricomycetes</taxon>
        <taxon>Agaricomycetidae</taxon>
        <taxon>Agaricales</taxon>
        <taxon>Tricholomatineae</taxon>
        <taxon>Lyophyllaceae</taxon>
        <taxon>Tricholomella</taxon>
    </lineage>
</organism>
<name>A0A8H5HAM2_9AGAR</name>
<dbReference type="Proteomes" id="UP000565441">
    <property type="component" value="Unassembled WGS sequence"/>
</dbReference>
<accession>A0A8H5HAM2</accession>
<reference evidence="1 2" key="1">
    <citation type="journal article" date="2020" name="ISME J.">
        <title>Uncovering the hidden diversity of litter-decomposition mechanisms in mushroom-forming fungi.</title>
        <authorList>
            <person name="Floudas D."/>
            <person name="Bentzer J."/>
            <person name="Ahren D."/>
            <person name="Johansson T."/>
            <person name="Persson P."/>
            <person name="Tunlid A."/>
        </authorList>
    </citation>
    <scope>NUCLEOTIDE SEQUENCE [LARGE SCALE GENOMIC DNA]</scope>
    <source>
        <strain evidence="1 2">CBS 661.87</strain>
    </source>
</reference>
<dbReference type="OrthoDB" id="3184970at2759"/>
<dbReference type="Gene3D" id="3.30.710.10">
    <property type="entry name" value="Potassium Channel Kv1.1, Chain A"/>
    <property type="match status" value="1"/>
</dbReference>
<gene>
    <name evidence="1" type="ORF">D9615_006299</name>
</gene>
<dbReference type="InterPro" id="IPR011333">
    <property type="entry name" value="SKP1/BTB/POZ_sf"/>
</dbReference>
<evidence type="ECO:0000313" key="1">
    <source>
        <dbReference type="EMBL" id="KAF5380011.1"/>
    </source>
</evidence>
<dbReference type="EMBL" id="JAACJP010000014">
    <property type="protein sequence ID" value="KAF5380011.1"/>
    <property type="molecule type" value="Genomic_DNA"/>
</dbReference>
<keyword evidence="2" id="KW-1185">Reference proteome</keyword>
<evidence type="ECO:0000313" key="2">
    <source>
        <dbReference type="Proteomes" id="UP000565441"/>
    </source>
</evidence>
<dbReference type="AlphaFoldDB" id="A0A8H5HAM2"/>
<sequence length="315" mass="35072">MSVSTTHSVASTVTPEVKSPRCELFLSRPVPSVSLTKLNWKVDATDADVTFRSSDGVLFNIHLLNLKANTEGFVPPENATFGDIADLTETSATLEMLFQFIYPARHPELEAVNFVLLEDLAEAAEKYQVYAAMNICKIRMKKTLPAHASEVMFYAMKHGYPDIMDMAAPLLIAKSLKESCSNIPIQYILPWIRYHDTWLQVLQRAMQFYYSNSTPTLQLRFTFGPDAAKQVQPANGPAGLTCKAAACSKGIDQIIVNVMANLGGNVGALRNLDSVFSSMTELMFGCLTCQTRFKDWKKSVELDIDRCIPKFSTFL</sequence>